<accession>A0A199NTC6</accession>
<comment type="similarity">
    <text evidence="1">Belongs to the carbon-nitrogen hydrolase superfamily. NIT1/NIT2 family.</text>
</comment>
<dbReference type="InterPro" id="IPR036526">
    <property type="entry name" value="C-N_Hydrolase_sf"/>
</dbReference>
<dbReference type="Gene3D" id="3.60.110.10">
    <property type="entry name" value="Carbon-nitrogen hydrolase"/>
    <property type="match status" value="1"/>
</dbReference>
<evidence type="ECO:0000259" key="2">
    <source>
        <dbReference type="PROSITE" id="PS50263"/>
    </source>
</evidence>
<dbReference type="SUPFAM" id="SSF56317">
    <property type="entry name" value="Carbon-nitrogen hydrolase"/>
    <property type="match status" value="1"/>
</dbReference>
<reference evidence="3" key="1">
    <citation type="submission" date="2016-06" db="EMBL/GenBank/DDBJ databases">
        <title>Identification of putative biosynthetic pathways for the production of bioactive secondary metabolites by the marine actinomycete Kocuria kristinae RUTW2-3.</title>
        <authorList>
            <person name="Waterworth S.C."/>
            <person name="Walmsley T.A."/>
            <person name="Matongo T."/>
            <person name="Davies-Coleman M.T."/>
            <person name="Dorrington R.A."/>
        </authorList>
    </citation>
    <scope>NUCLEOTIDE SEQUENCE [LARGE SCALE GENOMIC DNA]</scope>
    <source>
        <strain evidence="3">RUTW2-3</strain>
    </source>
</reference>
<protein>
    <submittedName>
        <fullName evidence="3">Hydrolase</fullName>
    </submittedName>
</protein>
<dbReference type="EMBL" id="LJBJ02000008">
    <property type="protein sequence ID" value="OAX52070.1"/>
    <property type="molecule type" value="Genomic_DNA"/>
</dbReference>
<dbReference type="GO" id="GO:0016787">
    <property type="term" value="F:hydrolase activity"/>
    <property type="evidence" value="ECO:0007669"/>
    <property type="project" value="UniProtKB-KW"/>
</dbReference>
<dbReference type="Pfam" id="PF00795">
    <property type="entry name" value="CN_hydrolase"/>
    <property type="match status" value="1"/>
</dbReference>
<comment type="caution">
    <text evidence="3">The sequence shown here is derived from an EMBL/GenBank/DDBJ whole genome shotgun (WGS) entry which is preliminary data.</text>
</comment>
<name>A0A199NTC6_9MICC</name>
<gene>
    <name evidence="3" type="ORF">AN277_0205320</name>
</gene>
<proteinExistence type="inferred from homology"/>
<dbReference type="RefSeq" id="WP_064725310.1">
    <property type="nucleotide sequence ID" value="NZ_LJBJ02000008.1"/>
</dbReference>
<dbReference type="AlphaFoldDB" id="A0A199NTC6"/>
<organism evidence="3 4">
    <name type="scientific">Rothia kristinae</name>
    <dbReference type="NCBI Taxonomy" id="37923"/>
    <lineage>
        <taxon>Bacteria</taxon>
        <taxon>Bacillati</taxon>
        <taxon>Actinomycetota</taxon>
        <taxon>Actinomycetes</taxon>
        <taxon>Micrococcales</taxon>
        <taxon>Micrococcaceae</taxon>
        <taxon>Rothia</taxon>
    </lineage>
</organism>
<dbReference type="Proteomes" id="UP000053171">
    <property type="component" value="Unassembled WGS sequence"/>
</dbReference>
<evidence type="ECO:0000256" key="1">
    <source>
        <dbReference type="ARBA" id="ARBA00010613"/>
    </source>
</evidence>
<dbReference type="PANTHER" id="PTHR23088:SF27">
    <property type="entry name" value="DEAMINATED GLUTATHIONE AMIDASE"/>
    <property type="match status" value="1"/>
</dbReference>
<evidence type="ECO:0000313" key="4">
    <source>
        <dbReference type="Proteomes" id="UP000053171"/>
    </source>
</evidence>
<dbReference type="PANTHER" id="PTHR23088">
    <property type="entry name" value="NITRILASE-RELATED"/>
    <property type="match status" value="1"/>
</dbReference>
<keyword evidence="3" id="KW-0378">Hydrolase</keyword>
<feature type="domain" description="CN hydrolase" evidence="2">
    <location>
        <begin position="1"/>
        <end position="252"/>
    </location>
</feature>
<dbReference type="InterPro" id="IPR003010">
    <property type="entry name" value="C-N_Hydrolase"/>
</dbReference>
<dbReference type="PROSITE" id="PS50263">
    <property type="entry name" value="CN_HYDROLASE"/>
    <property type="match status" value="1"/>
</dbReference>
<sequence length="270" mass="28598">MRAAIAQISTTADVAGNLALVREHTERAAAAGAQLVVFPEATMIGFGHDLLGAAREHAEHWKTELMWLAAEREITIVAGEFEEAPAGSGSPRVRNVLAAYTPEGERFDYAKIHLYDAFGFRESDTVAAGREPVVLSVAGHRVGLALCYDVRFPKLFAELSRAGAEAIVCAASWGAGESKVRQWEILTRARALDSNTIVLAVGQADPAVTGAAVPEGAPTGVGHSVVADPFGEALAQLDGGEHLEIVDLDLDVVPRAREALPVLENARLGY</sequence>
<keyword evidence="4" id="KW-1185">Reference proteome</keyword>
<evidence type="ECO:0000313" key="3">
    <source>
        <dbReference type="EMBL" id="OAX52070.1"/>
    </source>
</evidence>